<evidence type="ECO:0000313" key="3">
    <source>
        <dbReference type="Proteomes" id="UP001642464"/>
    </source>
</evidence>
<keyword evidence="3" id="KW-1185">Reference proteome</keyword>
<evidence type="ECO:0000256" key="1">
    <source>
        <dbReference type="SAM" id="MobiDB-lite"/>
    </source>
</evidence>
<sequence length="802" mass="88790">MVLQFECSDFRTLAIMAMLTLLSCGFLARALGHGLLTIPHSKNNGFPGSFALDRQSYYTTASWWLDRAFFVLPTVTPWMRPGHFNYVDAQNLYKDFPQTFHPCGCYNPHGAEFCAGVQLAEGFGETTMGGAEPTGPTIKPPKWFLGTEQETAFNLYANHGGGYIYMLCKRDTFLQCRQDHLADPIRGSSQEQVDAYLKCIWDCFEANVLEFADTQWMDYQAQRDLNVTMKITSKSGSDTEPEGTTWRWIPIPDTTQISGGGEGLCSWDAVEAFSDAQVEQLFAEDFGPKSVCDAGPKNHNPNNWEVHDKVRVPNNLPPGAHEVIATACCFCGGGKSAVTVARQVSVRRLRKRSLGQDSLSFIQSTKNITRDWVQLSQIPSYDSSVHCSGSYALDRQAYYTTASWWLDRAFFGSPTVTPWMRPGHFNYVDAQNLYEDRAQTFHPCGCYNPHGVEFCAGVQLAEGFGETTMGGAEPSGPKVTPPQWLVGTEQETAFNLYANHGGGYVYMLCKRDSFLQCRQDHLADPIRGSSQEQVDAYLKCIWDCFEANVLDFADTQWLEYQAQRDLNVTMKITSKSGDTEPAGSTWRWIPIPDTAQISGGGEGLCSWDAVQSFGDAQVEQLFAEDFGPKSVCDAGPKVHNPNNWEVHDKVLVPNNLPPGEYLLSWRWDCYMADQIWSNCADVEIVDPNAPTTTTSTTTTSSRTGGTTTGGGTGCVDEPLPAQWSQQGRFDCTYFEERGAAYSQPKAYCAHNAISTACCFCGGGVSAVQTAVQTVRKPRKRSLRASLALIQSTKNVTRLNSEL</sequence>
<comment type="caution">
    <text evidence="2">The sequence shown here is derived from an EMBL/GenBank/DDBJ whole genome shotgun (WGS) entry which is preliminary data.</text>
</comment>
<feature type="compositionally biased region" description="Low complexity" evidence="1">
    <location>
        <begin position="691"/>
        <end position="705"/>
    </location>
</feature>
<evidence type="ECO:0000313" key="2">
    <source>
        <dbReference type="EMBL" id="CAK9043570.1"/>
    </source>
</evidence>
<accession>A0ABP0LWI4</accession>
<feature type="region of interest" description="Disordered" evidence="1">
    <location>
        <begin position="689"/>
        <end position="714"/>
    </location>
</feature>
<proteinExistence type="predicted"/>
<organism evidence="2 3">
    <name type="scientific">Durusdinium trenchii</name>
    <dbReference type="NCBI Taxonomy" id="1381693"/>
    <lineage>
        <taxon>Eukaryota</taxon>
        <taxon>Sar</taxon>
        <taxon>Alveolata</taxon>
        <taxon>Dinophyceae</taxon>
        <taxon>Suessiales</taxon>
        <taxon>Symbiodiniaceae</taxon>
        <taxon>Durusdinium</taxon>
    </lineage>
</organism>
<dbReference type="Proteomes" id="UP001642464">
    <property type="component" value="Unassembled WGS sequence"/>
</dbReference>
<reference evidence="2 3" key="1">
    <citation type="submission" date="2024-02" db="EMBL/GenBank/DDBJ databases">
        <authorList>
            <person name="Chen Y."/>
            <person name="Shah S."/>
            <person name="Dougan E. K."/>
            <person name="Thang M."/>
            <person name="Chan C."/>
        </authorList>
    </citation>
    <scope>NUCLEOTIDE SEQUENCE [LARGE SCALE GENOMIC DNA]</scope>
</reference>
<evidence type="ECO:0008006" key="4">
    <source>
        <dbReference type="Google" id="ProtNLM"/>
    </source>
</evidence>
<dbReference type="EMBL" id="CAXAMM010018513">
    <property type="protein sequence ID" value="CAK9043570.1"/>
    <property type="molecule type" value="Genomic_DNA"/>
</dbReference>
<gene>
    <name evidence="2" type="ORF">SCF082_LOCUS24876</name>
</gene>
<protein>
    <recommendedName>
        <fullName evidence="4">Chitin-binding type-4 domain-containing protein</fullName>
    </recommendedName>
</protein>
<name>A0ABP0LWI4_9DINO</name>